<proteinExistence type="predicted"/>
<accession>A0A078ANH9</accession>
<feature type="compositionally biased region" description="Polar residues" evidence="2">
    <location>
        <begin position="809"/>
        <end position="818"/>
    </location>
</feature>
<evidence type="ECO:0000313" key="3">
    <source>
        <dbReference type="EMBL" id="CDW82523.1"/>
    </source>
</evidence>
<feature type="compositionally biased region" description="Polar residues" evidence="2">
    <location>
        <begin position="37"/>
        <end position="60"/>
    </location>
</feature>
<dbReference type="Proteomes" id="UP000039865">
    <property type="component" value="Unassembled WGS sequence"/>
</dbReference>
<evidence type="ECO:0000256" key="2">
    <source>
        <dbReference type="SAM" id="MobiDB-lite"/>
    </source>
</evidence>
<feature type="coiled-coil region" evidence="1">
    <location>
        <begin position="456"/>
        <end position="523"/>
    </location>
</feature>
<dbReference type="EMBL" id="CCKQ01010990">
    <property type="protein sequence ID" value="CDW82523.1"/>
    <property type="molecule type" value="Genomic_DNA"/>
</dbReference>
<dbReference type="OMA" id="DYAQDEP"/>
<feature type="region of interest" description="Disordered" evidence="2">
    <location>
        <begin position="307"/>
        <end position="332"/>
    </location>
</feature>
<evidence type="ECO:0000256" key="1">
    <source>
        <dbReference type="SAM" id="Coils"/>
    </source>
</evidence>
<protein>
    <submittedName>
        <fullName evidence="3">Uncharacterized protein</fullName>
    </submittedName>
</protein>
<sequence>MQGGNSHRPVSPLRSTQLPQNNVFNRSSSNDSHHGIAQSTTPTQFSLQNLPHQMSRDNSQSKIRLSDIIRQERKQMQETSSLKQLLIDHQVNQIVNQKYQDDNKENFLTSLDQIQGTFDNNLIYSPTEQTQQQIILNKVLQDVTYKSNNISQADTSQTFDNSFKNYLNPNNEQRFLSNHQETGIIQYQNNSQNNIQNQLFMNSFERNPNQSHNNTNINYHQNNQVHDVSPLRQEFESRYHFERSRGDILNQDLKLKQQSNSYFQNDQLSNSFVVINHDLQPQLRYNYEKRSIDENQNQLMQSNAQHYRSLSQPQTNRHYHHQNHGSNNNDSEQITIHSQQPQTMSINQYAMRAGQAHNQSMLNSNYIINDQSVQHNISQYNPVDESSSLYEYTQDYASKKNHQHLVDTQQPQQCFQKSFSKLDQSPLRLQASELSQKIKKQSDYKSVNEQYLIKELEFMKKQHRDLEELHQNKLIESEQELQKKEKYITKLERHVKESNQISNQKQSELQDKLRELLKEQETKDIIDHVNLFETLSSKKTGSDIYELLKIIIDKLFKKIKSNRDENIDQKILNLTTTTQRQDLITNQTRSMRSFDNQQKRLQNYREPQIIEAELNDCQRKLKDLELLIQVNKSIQPSSMLGSQSSNNLQSSGPIIPYQSLKQQSLHYQGLEKQLMAQNLMDKEALQFEKDLMSQPSFNLERTHDELPNSYKYNHNQMNDSQKVQQQMRQQRKTQFLSVDQYYRQQQNQEQQNSVHANLNQIKNKSNNCNQRGVYESSARLNDEQTQRSRVQRISNNSKPNNGGGGYTPLRSNPLQANRVSPGRSLSKERSISGSLKKSISPSMLNSSQKNLRVRRAYQQNGSPNKKLNGKNMLKQQSQSFHIHSNNSSVQYLNHKNQLNTTTHIPLQHNQQMPVRIQNQYRAK</sequence>
<dbReference type="InParanoid" id="A0A078ANH9"/>
<name>A0A078ANH9_STYLE</name>
<evidence type="ECO:0000313" key="4">
    <source>
        <dbReference type="Proteomes" id="UP000039865"/>
    </source>
</evidence>
<organism evidence="3 4">
    <name type="scientific">Stylonychia lemnae</name>
    <name type="common">Ciliate</name>
    <dbReference type="NCBI Taxonomy" id="5949"/>
    <lineage>
        <taxon>Eukaryota</taxon>
        <taxon>Sar</taxon>
        <taxon>Alveolata</taxon>
        <taxon>Ciliophora</taxon>
        <taxon>Intramacronucleata</taxon>
        <taxon>Spirotrichea</taxon>
        <taxon>Stichotrichia</taxon>
        <taxon>Sporadotrichida</taxon>
        <taxon>Oxytrichidae</taxon>
        <taxon>Stylonychinae</taxon>
        <taxon>Stylonychia</taxon>
    </lineage>
</organism>
<feature type="region of interest" description="Disordered" evidence="2">
    <location>
        <begin position="775"/>
        <end position="847"/>
    </location>
</feature>
<keyword evidence="4" id="KW-1185">Reference proteome</keyword>
<gene>
    <name evidence="3" type="primary">Contig8037.g8568</name>
    <name evidence="3" type="ORF">STYLEM_11556</name>
</gene>
<feature type="compositionally biased region" description="Polar residues" evidence="2">
    <location>
        <begin position="307"/>
        <end position="316"/>
    </location>
</feature>
<feature type="region of interest" description="Disordered" evidence="2">
    <location>
        <begin position="1"/>
        <end position="60"/>
    </location>
</feature>
<reference evidence="3 4" key="1">
    <citation type="submission" date="2014-06" db="EMBL/GenBank/DDBJ databases">
        <authorList>
            <person name="Swart Estienne"/>
        </authorList>
    </citation>
    <scope>NUCLEOTIDE SEQUENCE [LARGE SCALE GENOMIC DNA]</scope>
    <source>
        <strain evidence="3 4">130c</strain>
    </source>
</reference>
<keyword evidence="1" id="KW-0175">Coiled coil</keyword>
<feature type="compositionally biased region" description="Polar residues" evidence="2">
    <location>
        <begin position="831"/>
        <end position="847"/>
    </location>
</feature>
<dbReference type="AlphaFoldDB" id="A0A078ANH9"/>
<feature type="compositionally biased region" description="Polar residues" evidence="2">
    <location>
        <begin position="13"/>
        <end position="30"/>
    </location>
</feature>